<keyword evidence="8" id="KW-1185">Reference proteome</keyword>
<organism evidence="7 8">
    <name type="scientific">Citrus clementina</name>
    <name type="common">Clementine</name>
    <name type="synonym">Citrus deliciosa x Citrus sinensis</name>
    <dbReference type="NCBI Taxonomy" id="85681"/>
    <lineage>
        <taxon>Eukaryota</taxon>
        <taxon>Viridiplantae</taxon>
        <taxon>Streptophyta</taxon>
        <taxon>Embryophyta</taxon>
        <taxon>Tracheophyta</taxon>
        <taxon>Spermatophyta</taxon>
        <taxon>Magnoliopsida</taxon>
        <taxon>eudicotyledons</taxon>
        <taxon>Gunneridae</taxon>
        <taxon>Pentapetalae</taxon>
        <taxon>rosids</taxon>
        <taxon>malvids</taxon>
        <taxon>Sapindales</taxon>
        <taxon>Rutaceae</taxon>
        <taxon>Aurantioideae</taxon>
        <taxon>Citrus</taxon>
    </lineage>
</organism>
<sequence>MKLKHLRKCHHNCMDVHPVKTQMISSGLLWGLCDVNAQSITHFAAQNHLENQDGNQELMIEWKRVARTSFFGFRFVGPVGHFCSSQVMEDVKSDFLPAFILEGGLWPLVQAENFQYAPVLCLLSWIEQQEDASWKQWIIYFLPSMEQKGHGGS</sequence>
<gene>
    <name evidence="7" type="ORF">CICLE_v10010528mg</name>
</gene>
<dbReference type="PANTHER" id="PTHR11266">
    <property type="entry name" value="PEROXISOMAL MEMBRANE PROTEIN 2, PXMP2 MPV17"/>
    <property type="match status" value="1"/>
</dbReference>
<evidence type="ECO:0000256" key="3">
    <source>
        <dbReference type="ARBA" id="ARBA00022692"/>
    </source>
</evidence>
<reference evidence="7 8" key="1">
    <citation type="submission" date="2013-10" db="EMBL/GenBank/DDBJ databases">
        <authorList>
            <consortium name="International Citrus Genome Consortium"/>
            <person name="Jenkins J."/>
            <person name="Schmutz J."/>
            <person name="Prochnik S."/>
            <person name="Rokhsar D."/>
            <person name="Gmitter F."/>
            <person name="Ollitrault P."/>
            <person name="Machado M."/>
            <person name="Talon M."/>
            <person name="Wincker P."/>
            <person name="Jaillon O."/>
            <person name="Morgante M."/>
        </authorList>
    </citation>
    <scope>NUCLEOTIDE SEQUENCE</scope>
    <source>
        <strain evidence="8">cv. Clemenules</strain>
    </source>
</reference>
<dbReference type="AlphaFoldDB" id="V4UCU6"/>
<dbReference type="STRING" id="85681.V4UCU6"/>
<protein>
    <submittedName>
        <fullName evidence="7">Uncharacterized protein</fullName>
    </submittedName>
</protein>
<dbReference type="Proteomes" id="UP000030687">
    <property type="component" value="Unassembled WGS sequence"/>
</dbReference>
<evidence type="ECO:0000256" key="4">
    <source>
        <dbReference type="ARBA" id="ARBA00022989"/>
    </source>
</evidence>
<dbReference type="InParanoid" id="V4UCU6"/>
<dbReference type="InterPro" id="IPR007248">
    <property type="entry name" value="Mpv17_PMP22"/>
</dbReference>
<evidence type="ECO:0000313" key="7">
    <source>
        <dbReference type="EMBL" id="ESR63862.1"/>
    </source>
</evidence>
<name>V4UCU6_CITCL</name>
<dbReference type="KEGG" id="cic:CICLE_v10010528mg"/>
<evidence type="ECO:0000256" key="5">
    <source>
        <dbReference type="ARBA" id="ARBA00023136"/>
    </source>
</evidence>
<dbReference type="GO" id="GO:0005737">
    <property type="term" value="C:cytoplasm"/>
    <property type="evidence" value="ECO:0007669"/>
    <property type="project" value="TreeGrafter"/>
</dbReference>
<keyword evidence="3" id="KW-0812">Transmembrane</keyword>
<keyword evidence="4" id="KW-1133">Transmembrane helix</keyword>
<evidence type="ECO:0000256" key="6">
    <source>
        <dbReference type="RuleBase" id="RU363053"/>
    </source>
</evidence>
<accession>V4UCU6</accession>
<evidence type="ECO:0000313" key="8">
    <source>
        <dbReference type="Proteomes" id="UP000030687"/>
    </source>
</evidence>
<dbReference type="eggNOG" id="KOG1944">
    <property type="taxonomic scope" value="Eukaryota"/>
</dbReference>
<comment type="similarity">
    <text evidence="2 6">Belongs to the peroxisomal membrane protein PXMP2/4 family.</text>
</comment>
<proteinExistence type="inferred from homology"/>
<dbReference type="EMBL" id="KI535697">
    <property type="protein sequence ID" value="ESR63862.1"/>
    <property type="molecule type" value="Genomic_DNA"/>
</dbReference>
<dbReference type="PANTHER" id="PTHR11266:SF17">
    <property type="entry name" value="PROTEIN MPV17"/>
    <property type="match status" value="1"/>
</dbReference>
<dbReference type="Gramene" id="ESR63862">
    <property type="protein sequence ID" value="ESR63862"/>
    <property type="gene ID" value="CICLE_v10010528mg"/>
</dbReference>
<keyword evidence="5" id="KW-0472">Membrane</keyword>
<evidence type="ECO:0000256" key="1">
    <source>
        <dbReference type="ARBA" id="ARBA00004141"/>
    </source>
</evidence>
<comment type="subcellular location">
    <subcellularLocation>
        <location evidence="1">Membrane</location>
        <topology evidence="1">Multi-pass membrane protein</topology>
    </subcellularLocation>
</comment>
<evidence type="ECO:0000256" key="2">
    <source>
        <dbReference type="ARBA" id="ARBA00006824"/>
    </source>
</evidence>
<dbReference type="GO" id="GO:0016020">
    <property type="term" value="C:membrane"/>
    <property type="evidence" value="ECO:0007669"/>
    <property type="project" value="UniProtKB-SubCell"/>
</dbReference>